<keyword evidence="2" id="KW-0503">Monooxygenase</keyword>
<gene>
    <name evidence="3" type="ORF">ALMOND_2B005468</name>
</gene>
<feature type="binding site" description="axial binding residue" evidence="1">
    <location>
        <position position="271"/>
    </location>
    <ligand>
        <name>heme</name>
        <dbReference type="ChEBI" id="CHEBI:30413"/>
    </ligand>
    <ligandPart>
        <name>Fe</name>
        <dbReference type="ChEBI" id="CHEBI:18248"/>
    </ligandPart>
</feature>
<dbReference type="EMBL" id="CABIKO010000795">
    <property type="protein sequence ID" value="VVA39461.1"/>
    <property type="molecule type" value="Genomic_DNA"/>
</dbReference>
<dbReference type="PRINTS" id="PR00385">
    <property type="entry name" value="P450"/>
</dbReference>
<dbReference type="GO" id="GO:0016705">
    <property type="term" value="F:oxidoreductase activity, acting on paired donors, with incorporation or reduction of molecular oxygen"/>
    <property type="evidence" value="ECO:0007669"/>
    <property type="project" value="InterPro"/>
</dbReference>
<evidence type="ECO:0000313" key="3">
    <source>
        <dbReference type="EMBL" id="VVA39461.1"/>
    </source>
</evidence>
<comment type="similarity">
    <text evidence="2">Belongs to the cytochrome P450 family.</text>
</comment>
<sequence length="333" mass="38075">MFLNVMNVIMNMLWGGTVKGDERAGLGAEFREVVSEITELLGKPNVSNFYPGLAWFNLQGVEKQMGRLAWRFDGIFEKIIDKQMRNDKDGPKESKDFLTFLLKLKDEGGDSKTPFTITHLKALLMDLLTGGSDTTTTMMEWVMTELMQNPEEMRKVQEELTEIVGLNNLVEEFHLPKLHYLDAVIKETFRLHPALPLLVPHRVTPSTTLGGYTIPKGSSVFLNIWANHRDSSVWESPLEFRPQRFINDPSKFNYKGSRPEFLPFGSGRRRCVGMPLGERMLIHVLASFLHLFEWRLPHGAKPDFLESFGVVTRKLNQLVVIPTPRLSTLELYP</sequence>
<dbReference type="GO" id="GO:0020037">
    <property type="term" value="F:heme binding"/>
    <property type="evidence" value="ECO:0007669"/>
    <property type="project" value="InterPro"/>
</dbReference>
<keyword evidence="1 2" id="KW-0479">Metal-binding</keyword>
<dbReference type="SUPFAM" id="SSF48264">
    <property type="entry name" value="Cytochrome P450"/>
    <property type="match status" value="1"/>
</dbReference>
<evidence type="ECO:0000256" key="1">
    <source>
        <dbReference type="PIRSR" id="PIRSR602401-1"/>
    </source>
</evidence>
<dbReference type="PANTHER" id="PTHR47951:SF7">
    <property type="entry name" value="FLAVONOID 3',5'-HYDROXYLASE-LIKE ISOFORM X1"/>
    <property type="match status" value="1"/>
</dbReference>
<keyword evidence="1 2" id="KW-0349">Heme</keyword>
<dbReference type="PROSITE" id="PS00086">
    <property type="entry name" value="CYTOCHROME_P450"/>
    <property type="match status" value="1"/>
</dbReference>
<dbReference type="InterPro" id="IPR017972">
    <property type="entry name" value="Cyt_P450_CS"/>
</dbReference>
<evidence type="ECO:0000313" key="4">
    <source>
        <dbReference type="Proteomes" id="UP000327085"/>
    </source>
</evidence>
<reference evidence="4" key="1">
    <citation type="journal article" date="2020" name="Plant J.">
        <title>Transposons played a major role in the diversification between the closely related almond and peach genomes: results from the almond genome sequence.</title>
        <authorList>
            <person name="Alioto T."/>
            <person name="Alexiou K.G."/>
            <person name="Bardil A."/>
            <person name="Barteri F."/>
            <person name="Castanera R."/>
            <person name="Cruz F."/>
            <person name="Dhingra A."/>
            <person name="Duval H."/>
            <person name="Fernandez I Marti A."/>
            <person name="Frias L."/>
            <person name="Galan B."/>
            <person name="Garcia J.L."/>
            <person name="Howad W."/>
            <person name="Gomez-Garrido J."/>
            <person name="Gut M."/>
            <person name="Julca I."/>
            <person name="Morata J."/>
            <person name="Puigdomenech P."/>
            <person name="Ribeca P."/>
            <person name="Rubio Cabetas M.J."/>
            <person name="Vlasova A."/>
            <person name="Wirthensohn M."/>
            <person name="Garcia-Mas J."/>
            <person name="Gabaldon T."/>
            <person name="Casacuberta J.M."/>
            <person name="Arus P."/>
        </authorList>
    </citation>
    <scope>NUCLEOTIDE SEQUENCE [LARGE SCALE GENOMIC DNA]</scope>
    <source>
        <strain evidence="4">cv. Texas</strain>
    </source>
</reference>
<protein>
    <submittedName>
        <fullName evidence="3">PREDICTED: flavonoid</fullName>
    </submittedName>
</protein>
<dbReference type="Proteomes" id="UP000327085">
    <property type="component" value="Unassembled WGS sequence"/>
</dbReference>
<dbReference type="AlphaFoldDB" id="A0A5E4GIQ1"/>
<dbReference type="Pfam" id="PF00067">
    <property type="entry name" value="p450"/>
    <property type="match status" value="1"/>
</dbReference>
<evidence type="ECO:0000256" key="2">
    <source>
        <dbReference type="RuleBase" id="RU000461"/>
    </source>
</evidence>
<dbReference type="Gramene" id="VVA39461">
    <property type="protein sequence ID" value="VVA39461"/>
    <property type="gene ID" value="Prudul26B005468"/>
</dbReference>
<dbReference type="InterPro" id="IPR036396">
    <property type="entry name" value="Cyt_P450_sf"/>
</dbReference>
<proteinExistence type="inferred from homology"/>
<dbReference type="GO" id="GO:0005506">
    <property type="term" value="F:iron ion binding"/>
    <property type="evidence" value="ECO:0007669"/>
    <property type="project" value="InterPro"/>
</dbReference>
<accession>A0A5E4GIQ1</accession>
<name>A0A5E4GIQ1_PRUDU</name>
<dbReference type="InterPro" id="IPR002401">
    <property type="entry name" value="Cyt_P450_E_grp-I"/>
</dbReference>
<dbReference type="Gene3D" id="1.10.630.10">
    <property type="entry name" value="Cytochrome P450"/>
    <property type="match status" value="1"/>
</dbReference>
<keyword evidence="2" id="KW-0560">Oxidoreductase</keyword>
<comment type="cofactor">
    <cofactor evidence="1">
        <name>heme</name>
        <dbReference type="ChEBI" id="CHEBI:30413"/>
    </cofactor>
</comment>
<dbReference type="InterPro" id="IPR001128">
    <property type="entry name" value="Cyt_P450"/>
</dbReference>
<dbReference type="PRINTS" id="PR00463">
    <property type="entry name" value="EP450I"/>
</dbReference>
<dbReference type="PANTHER" id="PTHR47951">
    <property type="entry name" value="OS08G0547900 PROTEIN"/>
    <property type="match status" value="1"/>
</dbReference>
<keyword evidence="1 2" id="KW-0408">Iron</keyword>
<dbReference type="GO" id="GO:0004497">
    <property type="term" value="F:monooxygenase activity"/>
    <property type="evidence" value="ECO:0007669"/>
    <property type="project" value="UniProtKB-KW"/>
</dbReference>
<organism evidence="3 4">
    <name type="scientific">Prunus dulcis</name>
    <name type="common">Almond</name>
    <name type="synonym">Amygdalus dulcis</name>
    <dbReference type="NCBI Taxonomy" id="3755"/>
    <lineage>
        <taxon>Eukaryota</taxon>
        <taxon>Viridiplantae</taxon>
        <taxon>Streptophyta</taxon>
        <taxon>Embryophyta</taxon>
        <taxon>Tracheophyta</taxon>
        <taxon>Spermatophyta</taxon>
        <taxon>Magnoliopsida</taxon>
        <taxon>eudicotyledons</taxon>
        <taxon>Gunneridae</taxon>
        <taxon>Pentapetalae</taxon>
        <taxon>rosids</taxon>
        <taxon>fabids</taxon>
        <taxon>Rosales</taxon>
        <taxon>Rosaceae</taxon>
        <taxon>Amygdaloideae</taxon>
        <taxon>Amygdaleae</taxon>
        <taxon>Prunus</taxon>
    </lineage>
</organism>